<organism evidence="1 2">
    <name type="scientific">Borrelia turcica IST7</name>
    <dbReference type="NCBI Taxonomy" id="1104446"/>
    <lineage>
        <taxon>Bacteria</taxon>
        <taxon>Pseudomonadati</taxon>
        <taxon>Spirochaetota</taxon>
        <taxon>Spirochaetia</taxon>
        <taxon>Spirochaetales</taxon>
        <taxon>Borreliaceae</taxon>
        <taxon>Borrelia</taxon>
    </lineage>
</organism>
<dbReference type="EMBL" id="CP028884">
    <property type="protein sequence ID" value="AYE36111.1"/>
    <property type="molecule type" value="Genomic_DNA"/>
</dbReference>
<dbReference type="OrthoDB" id="9806540at2"/>
<dbReference type="Pfam" id="PF04402">
    <property type="entry name" value="SIMPL"/>
    <property type="match status" value="1"/>
</dbReference>
<proteinExistence type="predicted"/>
<dbReference type="KEGG" id="btur:DB313_01145"/>
<dbReference type="RefSeq" id="WP_120104031.1">
    <property type="nucleotide sequence ID" value="NZ_CP028884.1"/>
</dbReference>
<dbReference type="InterPro" id="IPR007497">
    <property type="entry name" value="SIMPL/DUF541"/>
</dbReference>
<dbReference type="Proteomes" id="UP000275571">
    <property type="component" value="Chromosome"/>
</dbReference>
<gene>
    <name evidence="1" type="ORF">DB313_01145</name>
</gene>
<protein>
    <submittedName>
        <fullName evidence="1">SIMPL domain-containing protein</fullName>
    </submittedName>
</protein>
<dbReference type="PIRSF" id="PIRSF029033">
    <property type="entry name" value="UCP029033"/>
    <property type="match status" value="1"/>
</dbReference>
<name>A0A386PK19_9SPIR</name>
<dbReference type="AlphaFoldDB" id="A0A386PK19"/>
<sequence length="228" mass="25596">MVRVLVLLSSLVFLLSSFIISNGIKNIGTKNENYITVKGLSEREVMSNSSSWNLQYELVGNTVDEINRLNNANLMAVKEFFVSYGFNENDIKIGSMNFNIGNYQGTVYKYSAYASLNVHTKDIDKMEQASNNIIKLYNKGVLLTSNVGPSYYFDRINDVKPEMLADSIKKAKLAALEFANNSGATLGKIKNANQGYFEFLPVDRSLGSHELYSKKILRVVTTVSYYLD</sequence>
<dbReference type="InterPro" id="IPR052022">
    <property type="entry name" value="26kDa_periplasmic_antigen"/>
</dbReference>
<keyword evidence="2" id="KW-1185">Reference proteome</keyword>
<dbReference type="PANTHER" id="PTHR34387">
    <property type="entry name" value="SLR1258 PROTEIN"/>
    <property type="match status" value="1"/>
</dbReference>
<evidence type="ECO:0000313" key="2">
    <source>
        <dbReference type="Proteomes" id="UP000275571"/>
    </source>
</evidence>
<evidence type="ECO:0000313" key="1">
    <source>
        <dbReference type="EMBL" id="AYE36111.1"/>
    </source>
</evidence>
<accession>A0A386PK19</accession>
<reference evidence="1 2" key="1">
    <citation type="journal article" date="2018" name="Infect. Genet. Evol.">
        <title>Genome-wide analysis of Borrelia turcica and 'Candidatus Borrelia tachyglossi' shows relapsing fever-like genomes with unique genomic links to Lyme disease Borrelia.</title>
        <authorList>
            <person name="Gofton A.W."/>
            <person name="Margos G."/>
            <person name="Fingerle V."/>
            <person name="Hepner S."/>
            <person name="Loh S.M."/>
            <person name="Ryan U."/>
            <person name="Irwin P."/>
            <person name="Oskam C.L."/>
        </authorList>
    </citation>
    <scope>NUCLEOTIDE SEQUENCE [LARGE SCALE GENOMIC DNA]</scope>
    <source>
        <strain evidence="1 2">IST7</strain>
    </source>
</reference>
<dbReference type="InterPro" id="IPR016907">
    <property type="entry name" value="UCP029033"/>
</dbReference>
<dbReference type="GO" id="GO:0006974">
    <property type="term" value="P:DNA damage response"/>
    <property type="evidence" value="ECO:0007669"/>
    <property type="project" value="TreeGrafter"/>
</dbReference>
<dbReference type="PANTHER" id="PTHR34387:SF2">
    <property type="entry name" value="SLR1258 PROTEIN"/>
    <property type="match status" value="1"/>
</dbReference>